<comment type="similarity">
    <text evidence="7">Belongs to the binding-protein-dependent transport system permease family.</text>
</comment>
<accession>A0A2V3XW59</accession>
<dbReference type="Proteomes" id="UP000248057">
    <property type="component" value="Unassembled WGS sequence"/>
</dbReference>
<feature type="transmembrane region" description="Helical" evidence="7">
    <location>
        <begin position="100"/>
        <end position="119"/>
    </location>
</feature>
<dbReference type="GO" id="GO:0005886">
    <property type="term" value="C:plasma membrane"/>
    <property type="evidence" value="ECO:0007669"/>
    <property type="project" value="UniProtKB-SubCell"/>
</dbReference>
<keyword evidence="10" id="KW-1185">Reference proteome</keyword>
<evidence type="ECO:0000259" key="8">
    <source>
        <dbReference type="PROSITE" id="PS50928"/>
    </source>
</evidence>
<feature type="transmembrane region" description="Helical" evidence="7">
    <location>
        <begin position="201"/>
        <end position="219"/>
    </location>
</feature>
<evidence type="ECO:0000256" key="2">
    <source>
        <dbReference type="ARBA" id="ARBA00022448"/>
    </source>
</evidence>
<keyword evidence="2 7" id="KW-0813">Transport</keyword>
<protein>
    <submittedName>
        <fullName evidence="9">NitT/TauT family transport system permease protein</fullName>
    </submittedName>
</protein>
<comment type="caution">
    <text evidence="9">The sequence shown here is derived from an EMBL/GenBank/DDBJ whole genome shotgun (WGS) entry which is preliminary data.</text>
</comment>
<organism evidence="9 10">
    <name type="scientific">Hungatella effluvii</name>
    <dbReference type="NCBI Taxonomy" id="1096246"/>
    <lineage>
        <taxon>Bacteria</taxon>
        <taxon>Bacillati</taxon>
        <taxon>Bacillota</taxon>
        <taxon>Clostridia</taxon>
        <taxon>Lachnospirales</taxon>
        <taxon>Lachnospiraceae</taxon>
        <taxon>Hungatella</taxon>
    </lineage>
</organism>
<evidence type="ECO:0000256" key="4">
    <source>
        <dbReference type="ARBA" id="ARBA00022692"/>
    </source>
</evidence>
<dbReference type="PANTHER" id="PTHR30151:SF0">
    <property type="entry name" value="ABC TRANSPORTER PERMEASE PROTEIN MJ0413-RELATED"/>
    <property type="match status" value="1"/>
</dbReference>
<dbReference type="InterPro" id="IPR035906">
    <property type="entry name" value="MetI-like_sf"/>
</dbReference>
<evidence type="ECO:0000256" key="5">
    <source>
        <dbReference type="ARBA" id="ARBA00022989"/>
    </source>
</evidence>
<dbReference type="InterPro" id="IPR000515">
    <property type="entry name" value="MetI-like"/>
</dbReference>
<feature type="transmembrane region" description="Helical" evidence="7">
    <location>
        <begin position="255"/>
        <end position="280"/>
    </location>
</feature>
<dbReference type="SUPFAM" id="SSF161098">
    <property type="entry name" value="MetI-like"/>
    <property type="match status" value="1"/>
</dbReference>
<evidence type="ECO:0000313" key="10">
    <source>
        <dbReference type="Proteomes" id="UP000248057"/>
    </source>
</evidence>
<name>A0A2V3XW59_9FIRM</name>
<feature type="transmembrane region" description="Helical" evidence="7">
    <location>
        <begin position="131"/>
        <end position="152"/>
    </location>
</feature>
<dbReference type="AlphaFoldDB" id="A0A2V3XW59"/>
<keyword evidence="5 7" id="KW-1133">Transmembrane helix</keyword>
<evidence type="ECO:0000256" key="6">
    <source>
        <dbReference type="ARBA" id="ARBA00023136"/>
    </source>
</evidence>
<reference evidence="9 10" key="1">
    <citation type="submission" date="2018-05" db="EMBL/GenBank/DDBJ databases">
        <title>Genomic Encyclopedia of Type Strains, Phase IV (KMG-IV): sequencing the most valuable type-strain genomes for metagenomic binning, comparative biology and taxonomic classification.</title>
        <authorList>
            <person name="Goeker M."/>
        </authorList>
    </citation>
    <scope>NUCLEOTIDE SEQUENCE [LARGE SCALE GENOMIC DNA]</scope>
    <source>
        <strain evidence="9 10">DSM 24995</strain>
    </source>
</reference>
<evidence type="ECO:0000313" key="9">
    <source>
        <dbReference type="EMBL" id="PXX44524.1"/>
    </source>
</evidence>
<dbReference type="EMBL" id="QJKD01000026">
    <property type="protein sequence ID" value="PXX44524.1"/>
    <property type="molecule type" value="Genomic_DNA"/>
</dbReference>
<keyword evidence="6 7" id="KW-0472">Membrane</keyword>
<comment type="subcellular location">
    <subcellularLocation>
        <location evidence="1 7">Cell membrane</location>
        <topology evidence="1 7">Multi-pass membrane protein</topology>
    </subcellularLocation>
</comment>
<dbReference type="Pfam" id="PF00528">
    <property type="entry name" value="BPD_transp_1"/>
    <property type="match status" value="1"/>
</dbReference>
<keyword evidence="3" id="KW-1003">Cell membrane</keyword>
<dbReference type="Gene3D" id="1.10.3720.10">
    <property type="entry name" value="MetI-like"/>
    <property type="match status" value="1"/>
</dbReference>
<dbReference type="GO" id="GO:0055085">
    <property type="term" value="P:transmembrane transport"/>
    <property type="evidence" value="ECO:0007669"/>
    <property type="project" value="InterPro"/>
</dbReference>
<dbReference type="PROSITE" id="PS50928">
    <property type="entry name" value="ABC_TM1"/>
    <property type="match status" value="1"/>
</dbReference>
<feature type="transmembrane region" description="Helical" evidence="7">
    <location>
        <begin position="158"/>
        <end position="180"/>
    </location>
</feature>
<keyword evidence="4 7" id="KW-0812">Transmembrane</keyword>
<gene>
    <name evidence="9" type="ORF">DFR60_12611</name>
</gene>
<feature type="transmembrane region" description="Helical" evidence="7">
    <location>
        <begin position="47"/>
        <end position="71"/>
    </location>
</feature>
<evidence type="ECO:0000256" key="7">
    <source>
        <dbReference type="RuleBase" id="RU363032"/>
    </source>
</evidence>
<proteinExistence type="inferred from homology"/>
<dbReference type="CDD" id="cd06261">
    <property type="entry name" value="TM_PBP2"/>
    <property type="match status" value="1"/>
</dbReference>
<evidence type="ECO:0000256" key="3">
    <source>
        <dbReference type="ARBA" id="ARBA00022475"/>
    </source>
</evidence>
<evidence type="ECO:0000256" key="1">
    <source>
        <dbReference type="ARBA" id="ARBA00004651"/>
    </source>
</evidence>
<feature type="domain" description="ABC transmembrane type-1" evidence="8">
    <location>
        <begin position="89"/>
        <end position="273"/>
    </location>
</feature>
<sequence length="292" mass="32143">MYPAAGLRPLNFCSKLVGKFSTVKLKQLHLHSKEGHTMKPSGLGRKAGIICFWLVLWQFISIAVHNSIILVGPAEVAGALIAQISTVEFWRTIGLTFGKISTGFLGAFLAGILTGSAACRFPFLKDLLEPVMVLVKSVPVASFVILALIWIGSRNLSVFIAFLVVFPMIYINTIAGLHSAEPQLLEMARVFHMSGWKKFRYIYWPALLPYLISGANISLGMSFKSGIAAEVIGVPDHSIGEKLYMAKIYLSTADLFAWTLVIIVISGLFEKVFIELLKAAERQNRAKRKRGA</sequence>
<dbReference type="PANTHER" id="PTHR30151">
    <property type="entry name" value="ALKANE SULFONATE ABC TRANSPORTER-RELATED, MEMBRANE SUBUNIT"/>
    <property type="match status" value="1"/>
</dbReference>